<proteinExistence type="predicted"/>
<dbReference type="EMBL" id="VFQX01000009">
    <property type="protein sequence ID" value="KAF0982363.1"/>
    <property type="molecule type" value="Genomic_DNA"/>
</dbReference>
<reference evidence="2 3" key="1">
    <citation type="journal article" date="2019" name="Sci. Rep.">
        <title>Nanopore sequencing improves the draft genome of the human pathogenic amoeba Naegleria fowleri.</title>
        <authorList>
            <person name="Liechti N."/>
            <person name="Schurch N."/>
            <person name="Bruggmann R."/>
            <person name="Wittwer M."/>
        </authorList>
    </citation>
    <scope>NUCLEOTIDE SEQUENCE [LARGE SCALE GENOMIC DNA]</scope>
    <source>
        <strain evidence="2 3">ATCC 30894</strain>
    </source>
</reference>
<evidence type="ECO:0000313" key="2">
    <source>
        <dbReference type="EMBL" id="KAF0982363.1"/>
    </source>
</evidence>
<feature type="region of interest" description="Disordered" evidence="1">
    <location>
        <begin position="84"/>
        <end position="106"/>
    </location>
</feature>
<protein>
    <submittedName>
        <fullName evidence="2">Uncharacterized protein</fullName>
    </submittedName>
</protein>
<feature type="compositionally biased region" description="Low complexity" evidence="1">
    <location>
        <begin position="19"/>
        <end position="39"/>
    </location>
</feature>
<feature type="region of interest" description="Disordered" evidence="1">
    <location>
        <begin position="1"/>
        <end position="39"/>
    </location>
</feature>
<dbReference type="VEuPathDB" id="AmoebaDB:FDP41_011293"/>
<evidence type="ECO:0000256" key="1">
    <source>
        <dbReference type="SAM" id="MobiDB-lite"/>
    </source>
</evidence>
<dbReference type="VEuPathDB" id="AmoebaDB:NF0035520"/>
<feature type="compositionally biased region" description="Polar residues" evidence="1">
    <location>
        <begin position="1"/>
        <end position="11"/>
    </location>
</feature>
<organism evidence="2 3">
    <name type="scientific">Naegleria fowleri</name>
    <name type="common">Brain eating amoeba</name>
    <dbReference type="NCBI Taxonomy" id="5763"/>
    <lineage>
        <taxon>Eukaryota</taxon>
        <taxon>Discoba</taxon>
        <taxon>Heterolobosea</taxon>
        <taxon>Tetramitia</taxon>
        <taxon>Eutetramitia</taxon>
        <taxon>Vahlkampfiidae</taxon>
        <taxon>Naegleria</taxon>
    </lineage>
</organism>
<comment type="caution">
    <text evidence="2">The sequence shown here is derived from an EMBL/GenBank/DDBJ whole genome shotgun (WGS) entry which is preliminary data.</text>
</comment>
<feature type="compositionally biased region" description="Basic and acidic residues" evidence="1">
    <location>
        <begin position="228"/>
        <end position="239"/>
    </location>
</feature>
<evidence type="ECO:0000313" key="3">
    <source>
        <dbReference type="Proteomes" id="UP000444721"/>
    </source>
</evidence>
<keyword evidence="3" id="KW-1185">Reference proteome</keyword>
<dbReference type="AlphaFoldDB" id="A0A6A5BWA2"/>
<name>A0A6A5BWA2_NAEFO</name>
<feature type="region of interest" description="Disordered" evidence="1">
    <location>
        <begin position="219"/>
        <end position="258"/>
    </location>
</feature>
<dbReference type="Proteomes" id="UP000444721">
    <property type="component" value="Unassembled WGS sequence"/>
</dbReference>
<sequence length="258" mass="29437">MQQQEQKQPFTFSLVPDQSTPLTPTTFSNTTFTTTTTTTTNCSSSFSTMNINHQWLDSTQHHTTNYPLHHQTCLHEDMSLNFSSSLHNDESTSEDSSMMSLSPTPTFEVPPLRIDKHYRTSHKVRLQSLSPSTPTLPISFIHCSPIQEDLNCCHHSSIDPLATNCNNNHCPMASVTSTHLNEMCHQMNPAVMSFDEFLKINSMRYSSLAIQNQSLFDDDIAQKRKRQSSKEDREEEKEHHHTKMTKSGFSTSSFSFFH</sequence>
<feature type="compositionally biased region" description="Low complexity" evidence="1">
    <location>
        <begin position="245"/>
        <end position="258"/>
    </location>
</feature>
<accession>A0A6A5BWA2</accession>
<gene>
    <name evidence="2" type="ORF">FDP41_011293</name>
</gene>
<dbReference type="GeneID" id="68118508"/>
<dbReference type="RefSeq" id="XP_044567076.1">
    <property type="nucleotide sequence ID" value="XM_044701685.1"/>
</dbReference>